<proteinExistence type="predicted"/>
<reference evidence="4" key="4">
    <citation type="submission" date="2025-05" db="UniProtKB">
        <authorList>
            <consortium name="EnsemblFungi"/>
        </authorList>
    </citation>
    <scope>IDENTIFICATION</scope>
    <source>
        <strain evidence="4">isolate 1-1 / race 1 (BBBD)</strain>
    </source>
</reference>
<feature type="signal peptide" evidence="2">
    <location>
        <begin position="1"/>
        <end position="18"/>
    </location>
</feature>
<accession>A0A180GLI9</accession>
<feature type="region of interest" description="Disordered" evidence="1">
    <location>
        <begin position="27"/>
        <end position="55"/>
    </location>
</feature>
<reference evidence="4 5" key="3">
    <citation type="journal article" date="2017" name="G3 (Bethesda)">
        <title>Comparative analysis highlights variable genome content of wheat rusts and divergence of the mating loci.</title>
        <authorList>
            <person name="Cuomo C.A."/>
            <person name="Bakkeren G."/>
            <person name="Khalil H.B."/>
            <person name="Panwar V."/>
            <person name="Joly D."/>
            <person name="Linning R."/>
            <person name="Sakthikumar S."/>
            <person name="Song X."/>
            <person name="Adiconis X."/>
            <person name="Fan L."/>
            <person name="Goldberg J.M."/>
            <person name="Levin J.Z."/>
            <person name="Young S."/>
            <person name="Zeng Q."/>
            <person name="Anikster Y."/>
            <person name="Bruce M."/>
            <person name="Wang M."/>
            <person name="Yin C."/>
            <person name="McCallum B."/>
            <person name="Szabo L.J."/>
            <person name="Hulbert S."/>
            <person name="Chen X."/>
            <person name="Fellers J.P."/>
        </authorList>
    </citation>
    <scope>NUCLEOTIDE SEQUENCE</scope>
    <source>
        <strain evidence="4">isolate 1-1 / race 1 (BBBD)</strain>
        <strain evidence="5">Isolate 1-1 / race 1 (BBBD)</strain>
    </source>
</reference>
<keyword evidence="2" id="KW-0732">Signal</keyword>
<dbReference type="EnsemblFungi" id="PTTG_09281-t43_1">
    <property type="protein sequence ID" value="PTTG_09281-t43_1-p1"/>
    <property type="gene ID" value="PTTG_09281"/>
</dbReference>
<evidence type="ECO:0008006" key="6">
    <source>
        <dbReference type="Google" id="ProtNLM"/>
    </source>
</evidence>
<evidence type="ECO:0000256" key="2">
    <source>
        <dbReference type="SAM" id="SignalP"/>
    </source>
</evidence>
<keyword evidence="5" id="KW-1185">Reference proteome</keyword>
<reference evidence="3" key="2">
    <citation type="submission" date="2016-05" db="EMBL/GenBank/DDBJ databases">
        <title>Comparative analysis highlights variable genome content of wheat rusts and divergence of the mating loci.</title>
        <authorList>
            <person name="Cuomo C.A."/>
            <person name="Bakkeren G."/>
            <person name="Szabo L."/>
            <person name="Khalil H."/>
            <person name="Joly D."/>
            <person name="Goldberg J."/>
            <person name="Young S."/>
            <person name="Zeng Q."/>
            <person name="Fellers J."/>
        </authorList>
    </citation>
    <scope>NUCLEOTIDE SEQUENCE [LARGE SCALE GENOMIC DNA]</scope>
    <source>
        <strain evidence="3">1-1 BBBD Race 1</strain>
    </source>
</reference>
<dbReference type="Proteomes" id="UP000005240">
    <property type="component" value="Unassembled WGS sequence"/>
</dbReference>
<organism evidence="3">
    <name type="scientific">Puccinia triticina (isolate 1-1 / race 1 (BBBD))</name>
    <name type="common">Brown leaf rust fungus</name>
    <dbReference type="NCBI Taxonomy" id="630390"/>
    <lineage>
        <taxon>Eukaryota</taxon>
        <taxon>Fungi</taxon>
        <taxon>Dikarya</taxon>
        <taxon>Basidiomycota</taxon>
        <taxon>Pucciniomycotina</taxon>
        <taxon>Pucciniomycetes</taxon>
        <taxon>Pucciniales</taxon>
        <taxon>Pucciniaceae</taxon>
        <taxon>Puccinia</taxon>
    </lineage>
</organism>
<reference evidence="3" key="1">
    <citation type="submission" date="2009-11" db="EMBL/GenBank/DDBJ databases">
        <authorList>
            <consortium name="The Broad Institute Genome Sequencing Platform"/>
            <person name="Ward D."/>
            <person name="Feldgarden M."/>
            <person name="Earl A."/>
            <person name="Young S.K."/>
            <person name="Zeng Q."/>
            <person name="Koehrsen M."/>
            <person name="Alvarado L."/>
            <person name="Berlin A."/>
            <person name="Bochicchio J."/>
            <person name="Borenstein D."/>
            <person name="Chapman S.B."/>
            <person name="Chen Z."/>
            <person name="Engels R."/>
            <person name="Freedman E."/>
            <person name="Gellesch M."/>
            <person name="Goldberg J."/>
            <person name="Griggs A."/>
            <person name="Gujja S."/>
            <person name="Heilman E."/>
            <person name="Heiman D."/>
            <person name="Hepburn T."/>
            <person name="Howarth C."/>
            <person name="Jen D."/>
            <person name="Larson L."/>
            <person name="Lewis B."/>
            <person name="Mehta T."/>
            <person name="Park D."/>
            <person name="Pearson M."/>
            <person name="Roberts A."/>
            <person name="Saif S."/>
            <person name="Shea T."/>
            <person name="Shenoy N."/>
            <person name="Sisk P."/>
            <person name="Stolte C."/>
            <person name="Sykes S."/>
            <person name="Thomson T."/>
            <person name="Walk T."/>
            <person name="White J."/>
            <person name="Yandava C."/>
            <person name="Izard J."/>
            <person name="Baranova O.V."/>
            <person name="Blanton J.M."/>
            <person name="Tanner A.C."/>
            <person name="Dewhirst F.E."/>
            <person name="Haas B."/>
            <person name="Nusbaum C."/>
            <person name="Birren B."/>
        </authorList>
    </citation>
    <scope>NUCLEOTIDE SEQUENCE [LARGE SCALE GENOMIC DNA]</scope>
    <source>
        <strain evidence="3">1-1 BBBD Race 1</strain>
    </source>
</reference>
<feature type="chain" id="PRO_5008110034" description="Extracellular membrane protein CFEM domain-containing protein" evidence="2">
    <location>
        <begin position="19"/>
        <end position="211"/>
    </location>
</feature>
<evidence type="ECO:0000313" key="3">
    <source>
        <dbReference type="EMBL" id="OAV93560.1"/>
    </source>
</evidence>
<feature type="region of interest" description="Disordered" evidence="1">
    <location>
        <begin position="139"/>
        <end position="176"/>
    </location>
</feature>
<dbReference type="AlphaFoldDB" id="A0A180GLI9"/>
<dbReference type="OrthoDB" id="2507140at2759"/>
<dbReference type="VEuPathDB" id="FungiDB:PTTG_09281"/>
<evidence type="ECO:0000256" key="1">
    <source>
        <dbReference type="SAM" id="MobiDB-lite"/>
    </source>
</evidence>
<evidence type="ECO:0000313" key="5">
    <source>
        <dbReference type="Proteomes" id="UP000005240"/>
    </source>
</evidence>
<dbReference type="EMBL" id="ADAS02000049">
    <property type="protein sequence ID" value="OAV93560.1"/>
    <property type="molecule type" value="Genomic_DNA"/>
</dbReference>
<protein>
    <recommendedName>
        <fullName evidence="6">Extracellular membrane protein CFEM domain-containing protein</fullName>
    </recommendedName>
</protein>
<name>A0A180GLI9_PUCT1</name>
<gene>
    <name evidence="3" type="ORF">PTTG_09281</name>
</gene>
<evidence type="ECO:0000313" key="4">
    <source>
        <dbReference type="EnsemblFungi" id="PTTG_09281-t43_1-p1"/>
    </source>
</evidence>
<sequence>MFNPTLIATLVALPAIFAQSTNTTAATGTNSTAASSTNTNAQPSDSTAASSSTFTPTNFTPATVSGTTCGSAQQNLNQCITKVGKDISSCTDNTCLCQTYANIAACYNGCAELVDQGKQYQAQSTQYCTVAGVKPNTTATATTPTTPTPNTSTTTTTPNTTPVRTNTTANPSSNNAGTFSAAKPGAAAPGAKVSTVGLFGVLASGIMAMCL</sequence>
<dbReference type="STRING" id="630390.A0A180GLI9"/>